<evidence type="ECO:0000313" key="2">
    <source>
        <dbReference type="Proteomes" id="UP000316331"/>
    </source>
</evidence>
<comment type="caution">
    <text evidence="1">The sequence shown here is derived from an EMBL/GenBank/DDBJ whole genome shotgun (WGS) entry which is preliminary data.</text>
</comment>
<organism evidence="1 2">
    <name type="scientific">Nocardia bhagyanarayanae</name>
    <dbReference type="NCBI Taxonomy" id="1215925"/>
    <lineage>
        <taxon>Bacteria</taxon>
        <taxon>Bacillati</taxon>
        <taxon>Actinomycetota</taxon>
        <taxon>Actinomycetes</taxon>
        <taxon>Mycobacteriales</taxon>
        <taxon>Nocardiaceae</taxon>
        <taxon>Nocardia</taxon>
    </lineage>
</organism>
<accession>A0A543EX02</accession>
<dbReference type="EMBL" id="VFPG01000002">
    <property type="protein sequence ID" value="TQM26133.1"/>
    <property type="molecule type" value="Genomic_DNA"/>
</dbReference>
<proteinExistence type="predicted"/>
<dbReference type="Proteomes" id="UP000316331">
    <property type="component" value="Unassembled WGS sequence"/>
</dbReference>
<sequence length="179" mass="19995">MGHYHAMGRFSIPLPAAHNDPLGIYLQDQLALGLVWRELARRAQRNNAGTPQGAALAEVASDIAEDVETFRDIMRRLDVPESRIKSGLAMAAERLARLKPNGRLAGYSPLSRFVELEFLIMGIEGKKQLWSTLADLAGLAERLPDTDFRELTERAEHQRSILEPWRAESGSWAFGTEQS</sequence>
<keyword evidence="2" id="KW-1185">Reference proteome</keyword>
<reference evidence="1 2" key="1">
    <citation type="submission" date="2019-06" db="EMBL/GenBank/DDBJ databases">
        <title>Sequencing the genomes of 1000 actinobacteria strains.</title>
        <authorList>
            <person name="Klenk H.-P."/>
        </authorList>
    </citation>
    <scope>NUCLEOTIDE SEQUENCE [LARGE SCALE GENOMIC DNA]</scope>
    <source>
        <strain evidence="1 2">DSM 103495</strain>
    </source>
</reference>
<gene>
    <name evidence="1" type="ORF">FB390_6312</name>
</gene>
<name>A0A543EX02_9NOCA</name>
<dbReference type="AlphaFoldDB" id="A0A543EX02"/>
<protein>
    <submittedName>
        <fullName evidence="1">Uncharacterized protein</fullName>
    </submittedName>
</protein>
<evidence type="ECO:0000313" key="1">
    <source>
        <dbReference type="EMBL" id="TQM26133.1"/>
    </source>
</evidence>